<dbReference type="EMBL" id="PZKC01000004">
    <property type="protein sequence ID" value="PTD96985.1"/>
    <property type="molecule type" value="Genomic_DNA"/>
</dbReference>
<gene>
    <name evidence="4" type="ORF">C8261_06190</name>
</gene>
<proteinExistence type="predicted"/>
<keyword evidence="2" id="KW-0732">Signal</keyword>
<dbReference type="Pfam" id="PF13202">
    <property type="entry name" value="EF-hand_5"/>
    <property type="match status" value="1"/>
</dbReference>
<dbReference type="SUPFAM" id="SSF47473">
    <property type="entry name" value="EF-hand"/>
    <property type="match status" value="1"/>
</dbReference>
<feature type="compositionally biased region" description="Basic and acidic residues" evidence="1">
    <location>
        <begin position="48"/>
        <end position="65"/>
    </location>
</feature>
<dbReference type="Proteomes" id="UP000241193">
    <property type="component" value="Unassembled WGS sequence"/>
</dbReference>
<dbReference type="InterPro" id="IPR002048">
    <property type="entry name" value="EF_hand_dom"/>
</dbReference>
<dbReference type="GO" id="GO:0005509">
    <property type="term" value="F:calcium ion binding"/>
    <property type="evidence" value="ECO:0007669"/>
    <property type="project" value="InterPro"/>
</dbReference>
<dbReference type="CDD" id="cd00051">
    <property type="entry name" value="EFh"/>
    <property type="match status" value="1"/>
</dbReference>
<dbReference type="PROSITE" id="PS00018">
    <property type="entry name" value="EF_HAND_1"/>
    <property type="match status" value="1"/>
</dbReference>
<dbReference type="RefSeq" id="WP_107492794.1">
    <property type="nucleotide sequence ID" value="NZ_PZKC01000004.1"/>
</dbReference>
<feature type="chain" id="PRO_5015774964" evidence="2">
    <location>
        <begin position="21"/>
        <end position="95"/>
    </location>
</feature>
<reference evidence="4 5" key="1">
    <citation type="submission" date="2018-03" db="EMBL/GenBank/DDBJ databases">
        <authorList>
            <person name="Keele B.F."/>
        </authorList>
    </citation>
    <scope>NUCLEOTIDE SEQUENCE [LARGE SCALE GENOMIC DNA]</scope>
    <source>
        <strain evidence="4 5">D20</strain>
    </source>
</reference>
<feature type="domain" description="EF-hand" evidence="3">
    <location>
        <begin position="54"/>
        <end position="89"/>
    </location>
</feature>
<protein>
    <submittedName>
        <fullName evidence="4">Calcium-binding protein</fullName>
    </submittedName>
</protein>
<dbReference type="AlphaFoldDB" id="A0A2T4IGT5"/>
<keyword evidence="5" id="KW-1185">Reference proteome</keyword>
<dbReference type="Gene3D" id="1.10.238.10">
    <property type="entry name" value="EF-hand"/>
    <property type="match status" value="1"/>
</dbReference>
<dbReference type="SMART" id="SM00054">
    <property type="entry name" value="EFh"/>
    <property type="match status" value="1"/>
</dbReference>
<feature type="region of interest" description="Disordered" evidence="1">
    <location>
        <begin position="22"/>
        <end position="95"/>
    </location>
</feature>
<organism evidence="4 5">
    <name type="scientific">Pseudothauera lacus</name>
    <dbReference type="NCBI Taxonomy" id="2136175"/>
    <lineage>
        <taxon>Bacteria</taxon>
        <taxon>Pseudomonadati</taxon>
        <taxon>Pseudomonadota</taxon>
        <taxon>Betaproteobacteria</taxon>
        <taxon>Rhodocyclales</taxon>
        <taxon>Zoogloeaceae</taxon>
        <taxon>Pseudothauera</taxon>
    </lineage>
</organism>
<reference evidence="4 5" key="2">
    <citation type="submission" date="2018-04" db="EMBL/GenBank/DDBJ databases">
        <title>Thauera lacus sp. nov., isolated from an saline lake in Inner Mongolia, China.</title>
        <authorList>
            <person name="Liang Q.-Y."/>
        </authorList>
    </citation>
    <scope>NUCLEOTIDE SEQUENCE [LARGE SCALE GENOMIC DNA]</scope>
    <source>
        <strain evidence="4 5">D20</strain>
    </source>
</reference>
<dbReference type="InterPro" id="IPR011992">
    <property type="entry name" value="EF-hand-dom_pair"/>
</dbReference>
<name>A0A2T4IGT5_9RHOO</name>
<comment type="caution">
    <text evidence="4">The sequence shown here is derived from an EMBL/GenBank/DDBJ whole genome shotgun (WGS) entry which is preliminary data.</text>
</comment>
<evidence type="ECO:0000256" key="2">
    <source>
        <dbReference type="SAM" id="SignalP"/>
    </source>
</evidence>
<evidence type="ECO:0000313" key="5">
    <source>
        <dbReference type="Proteomes" id="UP000241193"/>
    </source>
</evidence>
<evidence type="ECO:0000259" key="3">
    <source>
        <dbReference type="PROSITE" id="PS50222"/>
    </source>
</evidence>
<sequence length="95" mass="10399">MKSTRLLPFALAMLCTAALAQEAPRGERPQGDGPRGIARFDANGDGVLTRDELKDNPRMLERFDELDSNGDGHITEEELRAGMRPRGQEGGPPPR</sequence>
<dbReference type="OrthoDB" id="5461251at2"/>
<accession>A0A2T4IGT5</accession>
<dbReference type="InterPro" id="IPR018247">
    <property type="entry name" value="EF_Hand_1_Ca_BS"/>
</dbReference>
<dbReference type="Pfam" id="PF13405">
    <property type="entry name" value="EF-hand_6"/>
    <property type="match status" value="1"/>
</dbReference>
<feature type="signal peptide" evidence="2">
    <location>
        <begin position="1"/>
        <end position="20"/>
    </location>
</feature>
<evidence type="ECO:0000313" key="4">
    <source>
        <dbReference type="EMBL" id="PTD96985.1"/>
    </source>
</evidence>
<dbReference type="PROSITE" id="PS50222">
    <property type="entry name" value="EF_HAND_2"/>
    <property type="match status" value="1"/>
</dbReference>
<evidence type="ECO:0000256" key="1">
    <source>
        <dbReference type="SAM" id="MobiDB-lite"/>
    </source>
</evidence>